<dbReference type="RefSeq" id="WP_170092908.1">
    <property type="nucleotide sequence ID" value="NZ_WOYG01000001.1"/>
</dbReference>
<evidence type="ECO:0000313" key="2">
    <source>
        <dbReference type="Proteomes" id="UP000608662"/>
    </source>
</evidence>
<dbReference type="InterPro" id="IPR014509">
    <property type="entry name" value="YjdF-like"/>
</dbReference>
<dbReference type="Proteomes" id="UP000608662">
    <property type="component" value="Unassembled WGS sequence"/>
</dbReference>
<reference evidence="1" key="1">
    <citation type="submission" date="2019-12" db="EMBL/GenBank/DDBJ databases">
        <title>Whole-genome sequence of Halomicrobium mukohataei pws1.</title>
        <authorList>
            <person name="Verma D.K."/>
            <person name="Gopal K."/>
            <person name="Prasad E.S."/>
        </authorList>
    </citation>
    <scope>NUCLEOTIDE SEQUENCE</scope>
    <source>
        <strain evidence="1">Pws1</strain>
    </source>
</reference>
<name>A0A847U068_9EURY</name>
<comment type="caution">
    <text evidence="1">The sequence shown here is derived from an EMBL/GenBank/DDBJ whole genome shotgun (WGS) entry which is preliminary data.</text>
</comment>
<evidence type="ECO:0008006" key="3">
    <source>
        <dbReference type="Google" id="ProtNLM"/>
    </source>
</evidence>
<dbReference type="EMBL" id="WOYG01000001">
    <property type="protein sequence ID" value="NLV08973.1"/>
    <property type="molecule type" value="Genomic_DNA"/>
</dbReference>
<proteinExistence type="predicted"/>
<gene>
    <name evidence="1" type="ORF">GOC74_03385</name>
</gene>
<dbReference type="OrthoDB" id="313603at2157"/>
<evidence type="ECO:0000313" key="1">
    <source>
        <dbReference type="EMBL" id="NLV08973.1"/>
    </source>
</evidence>
<sequence>MPPDERAIERTIRYGLVAVFVLGLRRRDPGTVVNAAVGVVGTYLTEFVERTCGVTLEPWHHLYVDTAMITHAVGMLGPYDDIRWWDHVTHTHSATILGGAVFAICRRTGRDPGPRVVAAVACGGLLWELVEYAIHVGADQIGVEPILVNYGKRDTLLDLLFDLVGAALVLVLGDRVLGDLATTDA</sequence>
<dbReference type="AlphaFoldDB" id="A0A847U068"/>
<dbReference type="Pfam" id="PF09997">
    <property type="entry name" value="DUF2238"/>
    <property type="match status" value="1"/>
</dbReference>
<protein>
    <recommendedName>
        <fullName evidence="3">DUF2238 domain-containing protein</fullName>
    </recommendedName>
</protein>
<accession>A0A847U068</accession>
<organism evidence="1 2">
    <name type="scientific">Halomicrobium mukohataei</name>
    <dbReference type="NCBI Taxonomy" id="57705"/>
    <lineage>
        <taxon>Archaea</taxon>
        <taxon>Methanobacteriati</taxon>
        <taxon>Methanobacteriota</taxon>
        <taxon>Stenosarchaea group</taxon>
        <taxon>Halobacteria</taxon>
        <taxon>Halobacteriales</taxon>
        <taxon>Haloarculaceae</taxon>
        <taxon>Halomicrobium</taxon>
    </lineage>
</organism>